<dbReference type="EMBL" id="JYDS01000503">
    <property type="protein sequence ID" value="KRZ04185.1"/>
    <property type="molecule type" value="Genomic_DNA"/>
</dbReference>
<gene>
    <name evidence="1" type="ORF">T4B_3558</name>
</gene>
<proteinExistence type="predicted"/>
<comment type="caution">
    <text evidence="1">The sequence shown here is derived from an EMBL/GenBank/DDBJ whole genome shotgun (WGS) entry which is preliminary data.</text>
</comment>
<evidence type="ECO:0000313" key="2">
    <source>
        <dbReference type="Proteomes" id="UP000054805"/>
    </source>
</evidence>
<name>A0A0V1H1E6_TRIPS</name>
<accession>A0A0V1H1E6</accession>
<evidence type="ECO:0000313" key="1">
    <source>
        <dbReference type="EMBL" id="KRZ04185.1"/>
    </source>
</evidence>
<dbReference type="Proteomes" id="UP000054805">
    <property type="component" value="Unassembled WGS sequence"/>
</dbReference>
<sequence>MAKNHPKFHLPMLIHYEDISFLKISRDSFSATCPYCLSQYIGKLPISDSLSTELENLSFCILNIFYIRWNGLLINSGWGAWNNSGRKEENWSSVLAAIPKQIHVGVADADMRIRYDVMKHILVFNPRTKSVAFRGVPFLPAFLMDTKLVVDDFLKNQIIEAEQDNLHVNFSWVSKKYSLYLNIFYKKKSRMYCITSHFHAAKFCSLIAVLRRHIVKSDAEHKRKTQDMKLHTSYPLDQNKFHAKSKFSEIQIMHQTNEDTTGTIRRNPQTTTI</sequence>
<organism evidence="1 2">
    <name type="scientific">Trichinella pseudospiralis</name>
    <name type="common">Parasitic roundworm</name>
    <dbReference type="NCBI Taxonomy" id="6337"/>
    <lineage>
        <taxon>Eukaryota</taxon>
        <taxon>Metazoa</taxon>
        <taxon>Ecdysozoa</taxon>
        <taxon>Nematoda</taxon>
        <taxon>Enoplea</taxon>
        <taxon>Dorylaimia</taxon>
        <taxon>Trichinellida</taxon>
        <taxon>Trichinellidae</taxon>
        <taxon>Trichinella</taxon>
    </lineage>
</organism>
<protein>
    <submittedName>
        <fullName evidence="1">Uncharacterized protein</fullName>
    </submittedName>
</protein>
<dbReference type="AlphaFoldDB" id="A0A0V1H1E6"/>
<reference evidence="1 2" key="1">
    <citation type="submission" date="2015-01" db="EMBL/GenBank/DDBJ databases">
        <title>Evolution of Trichinella species and genotypes.</title>
        <authorList>
            <person name="Korhonen P.K."/>
            <person name="Edoardo P."/>
            <person name="Giuseppe L.R."/>
            <person name="Gasser R.B."/>
        </authorList>
    </citation>
    <scope>NUCLEOTIDE SEQUENCE [LARGE SCALE GENOMIC DNA]</scope>
    <source>
        <strain evidence="1">ISS588</strain>
    </source>
</reference>
<keyword evidence="2" id="KW-1185">Reference proteome</keyword>